<evidence type="ECO:0000313" key="2">
    <source>
        <dbReference type="Proteomes" id="UP001209540"/>
    </source>
</evidence>
<comment type="caution">
    <text evidence="1">The sequence shown here is derived from an EMBL/GenBank/DDBJ whole genome shotgun (WGS) entry which is preliminary data.</text>
</comment>
<dbReference type="AlphaFoldDB" id="A0AAD5PHG4"/>
<protein>
    <submittedName>
        <fullName evidence="1">Uncharacterized protein</fullName>
    </submittedName>
</protein>
<accession>A0AAD5PHG4</accession>
<feature type="non-terminal residue" evidence="1">
    <location>
        <position position="1"/>
    </location>
</feature>
<reference evidence="1" key="2">
    <citation type="submission" date="2023-02" db="EMBL/GenBank/DDBJ databases">
        <authorList>
            <consortium name="DOE Joint Genome Institute"/>
            <person name="Mondo S.J."/>
            <person name="Chang Y."/>
            <person name="Wang Y."/>
            <person name="Ahrendt S."/>
            <person name="Andreopoulos W."/>
            <person name="Barry K."/>
            <person name="Beard J."/>
            <person name="Benny G.L."/>
            <person name="Blankenship S."/>
            <person name="Bonito G."/>
            <person name="Cuomo C."/>
            <person name="Desiro A."/>
            <person name="Gervers K.A."/>
            <person name="Hundley H."/>
            <person name="Kuo A."/>
            <person name="LaButti K."/>
            <person name="Lang B.F."/>
            <person name="Lipzen A."/>
            <person name="O'Donnell K."/>
            <person name="Pangilinan J."/>
            <person name="Reynolds N."/>
            <person name="Sandor L."/>
            <person name="Smith M.W."/>
            <person name="Tsang A."/>
            <person name="Grigoriev I.V."/>
            <person name="Stajich J.E."/>
            <person name="Spatafora J.W."/>
        </authorList>
    </citation>
    <scope>NUCLEOTIDE SEQUENCE</scope>
    <source>
        <strain evidence="1">RSA 2281</strain>
    </source>
</reference>
<dbReference type="Proteomes" id="UP001209540">
    <property type="component" value="Unassembled WGS sequence"/>
</dbReference>
<keyword evidence="2" id="KW-1185">Reference proteome</keyword>
<evidence type="ECO:0000313" key="1">
    <source>
        <dbReference type="EMBL" id="KAI9271734.1"/>
    </source>
</evidence>
<sequence>LYRDLRGWALWTKHSWACSSPVETFRDILTRRVRLMLADEYQSSVICSFDDSRTRMFAAAKGNVQLCQRKKRKIRRVHDDGRCSGRRQTWCLGDNGDSSSLPMFDLIYKKLISGFRRDVYPIKYCDTSDLLLDRDINGCRNIGRIFHAYIESGGNINSRPATSSRVNNRRALNDEFDEGGEENDMDYVENQPQFNCFWRDRKLSLIKKSIGVIIRH</sequence>
<name>A0AAD5PHG4_9FUNG</name>
<reference evidence="1" key="1">
    <citation type="journal article" date="2022" name="IScience">
        <title>Evolution of zygomycete secretomes and the origins of terrestrial fungal ecologies.</title>
        <authorList>
            <person name="Chang Y."/>
            <person name="Wang Y."/>
            <person name="Mondo S."/>
            <person name="Ahrendt S."/>
            <person name="Andreopoulos W."/>
            <person name="Barry K."/>
            <person name="Beard J."/>
            <person name="Benny G.L."/>
            <person name="Blankenship S."/>
            <person name="Bonito G."/>
            <person name="Cuomo C."/>
            <person name="Desiro A."/>
            <person name="Gervers K.A."/>
            <person name="Hundley H."/>
            <person name="Kuo A."/>
            <person name="LaButti K."/>
            <person name="Lang B.F."/>
            <person name="Lipzen A."/>
            <person name="O'Donnell K."/>
            <person name="Pangilinan J."/>
            <person name="Reynolds N."/>
            <person name="Sandor L."/>
            <person name="Smith M.E."/>
            <person name="Tsang A."/>
            <person name="Grigoriev I.V."/>
            <person name="Stajich J.E."/>
            <person name="Spatafora J.W."/>
        </authorList>
    </citation>
    <scope>NUCLEOTIDE SEQUENCE</scope>
    <source>
        <strain evidence="1">RSA 2281</strain>
    </source>
</reference>
<proteinExistence type="predicted"/>
<gene>
    <name evidence="1" type="ORF">BDA99DRAFT_594929</name>
</gene>
<dbReference type="EMBL" id="JAIXMP010000006">
    <property type="protein sequence ID" value="KAI9271734.1"/>
    <property type="molecule type" value="Genomic_DNA"/>
</dbReference>
<organism evidence="1 2">
    <name type="scientific">Phascolomyces articulosus</name>
    <dbReference type="NCBI Taxonomy" id="60185"/>
    <lineage>
        <taxon>Eukaryota</taxon>
        <taxon>Fungi</taxon>
        <taxon>Fungi incertae sedis</taxon>
        <taxon>Mucoromycota</taxon>
        <taxon>Mucoromycotina</taxon>
        <taxon>Mucoromycetes</taxon>
        <taxon>Mucorales</taxon>
        <taxon>Lichtheimiaceae</taxon>
        <taxon>Phascolomyces</taxon>
    </lineage>
</organism>